<gene>
    <name evidence="1" type="ORF">OUZ56_008559</name>
</gene>
<dbReference type="EMBL" id="JAOYFB010000037">
    <property type="protein sequence ID" value="KAK4023130.1"/>
    <property type="molecule type" value="Genomic_DNA"/>
</dbReference>
<accession>A0ABR0ADC6</accession>
<comment type="caution">
    <text evidence="1">The sequence shown here is derived from an EMBL/GenBank/DDBJ whole genome shotgun (WGS) entry which is preliminary data.</text>
</comment>
<reference evidence="1 2" key="1">
    <citation type="journal article" date="2023" name="Nucleic Acids Res.">
        <title>The hologenome of Daphnia magna reveals possible DNA methylation and microbiome-mediated evolution of the host genome.</title>
        <authorList>
            <person name="Chaturvedi A."/>
            <person name="Li X."/>
            <person name="Dhandapani V."/>
            <person name="Marshall H."/>
            <person name="Kissane S."/>
            <person name="Cuenca-Cambronero M."/>
            <person name="Asole G."/>
            <person name="Calvet F."/>
            <person name="Ruiz-Romero M."/>
            <person name="Marangio P."/>
            <person name="Guigo R."/>
            <person name="Rago D."/>
            <person name="Mirbahai L."/>
            <person name="Eastwood N."/>
            <person name="Colbourne J.K."/>
            <person name="Zhou J."/>
            <person name="Mallon E."/>
            <person name="Orsini L."/>
        </authorList>
    </citation>
    <scope>NUCLEOTIDE SEQUENCE [LARGE SCALE GENOMIC DNA]</scope>
    <source>
        <strain evidence="1">LRV0_1</strain>
    </source>
</reference>
<dbReference type="Proteomes" id="UP001234178">
    <property type="component" value="Unassembled WGS sequence"/>
</dbReference>
<sequence>MELIELCRLFAALEKKEYRKCNCWEKEKLCTYPMDPNKVLTLSSILPICLNYGERFNRKKEKTKSFTGFFSLLAER</sequence>
<name>A0ABR0ADC6_9CRUS</name>
<organism evidence="1 2">
    <name type="scientific">Daphnia magna</name>
    <dbReference type="NCBI Taxonomy" id="35525"/>
    <lineage>
        <taxon>Eukaryota</taxon>
        <taxon>Metazoa</taxon>
        <taxon>Ecdysozoa</taxon>
        <taxon>Arthropoda</taxon>
        <taxon>Crustacea</taxon>
        <taxon>Branchiopoda</taxon>
        <taxon>Diplostraca</taxon>
        <taxon>Cladocera</taxon>
        <taxon>Anomopoda</taxon>
        <taxon>Daphniidae</taxon>
        <taxon>Daphnia</taxon>
    </lineage>
</organism>
<evidence type="ECO:0000313" key="2">
    <source>
        <dbReference type="Proteomes" id="UP001234178"/>
    </source>
</evidence>
<keyword evidence="2" id="KW-1185">Reference proteome</keyword>
<evidence type="ECO:0000313" key="1">
    <source>
        <dbReference type="EMBL" id="KAK4023130.1"/>
    </source>
</evidence>
<proteinExistence type="predicted"/>
<protein>
    <submittedName>
        <fullName evidence="1">Uncharacterized protein</fullName>
    </submittedName>
</protein>